<name>A0ABX7I4M7_9BACT</name>
<evidence type="ECO:0000313" key="2">
    <source>
        <dbReference type="Proteomes" id="UP000612680"/>
    </source>
</evidence>
<dbReference type="EMBL" id="CP056775">
    <property type="protein sequence ID" value="QRR00890.1"/>
    <property type="molecule type" value="Genomic_DNA"/>
</dbReference>
<dbReference type="RefSeq" id="WP_204662606.1">
    <property type="nucleotide sequence ID" value="NZ_CP056775.1"/>
</dbReference>
<evidence type="ECO:0000313" key="1">
    <source>
        <dbReference type="EMBL" id="QRR00890.1"/>
    </source>
</evidence>
<proteinExistence type="predicted"/>
<organism evidence="1 2">
    <name type="scientific">Dyadobacter sandarakinus</name>
    <dbReference type="NCBI Taxonomy" id="2747268"/>
    <lineage>
        <taxon>Bacteria</taxon>
        <taxon>Pseudomonadati</taxon>
        <taxon>Bacteroidota</taxon>
        <taxon>Cytophagia</taxon>
        <taxon>Cytophagales</taxon>
        <taxon>Spirosomataceae</taxon>
        <taxon>Dyadobacter</taxon>
    </lineage>
</organism>
<accession>A0ABX7I4M7</accession>
<dbReference type="Proteomes" id="UP000612680">
    <property type="component" value="Chromosome"/>
</dbReference>
<sequence>MKNIEDRLDSFEQVLSILIKKITVLEGRITDTKVCVDETTQTMLADIQVNLAKMPSGNMLISELAGIEKQLSRISDAQQNPRSVALNLRTKAYFISIAALLCTTVASLTAVRCSHSELESNQGTVAKYEVAQLLAPGLTSLIDTSFYEAGQPPIDSLRHAWMRMASQGRKSDHARLKRR</sequence>
<keyword evidence="2" id="KW-1185">Reference proteome</keyword>
<gene>
    <name evidence="1" type="ORF">HWI92_08230</name>
</gene>
<protein>
    <submittedName>
        <fullName evidence="1">Uncharacterized protein</fullName>
    </submittedName>
</protein>
<reference evidence="1 2" key="1">
    <citation type="submission" date="2020-06" db="EMBL/GenBank/DDBJ databases">
        <title>Dyadobacter sandarakinus sp. nov., isolated from the soil of the Arctic Yellow River Station.</title>
        <authorList>
            <person name="Zhang Y."/>
            <person name="Peng F."/>
        </authorList>
    </citation>
    <scope>NUCLEOTIDE SEQUENCE [LARGE SCALE GENOMIC DNA]</scope>
    <source>
        <strain evidence="1 2">Q3-56</strain>
    </source>
</reference>